<evidence type="ECO:0008006" key="3">
    <source>
        <dbReference type="Google" id="ProtNLM"/>
    </source>
</evidence>
<dbReference type="OrthoDB" id="3251881at2"/>
<evidence type="ECO:0000313" key="2">
    <source>
        <dbReference type="Proteomes" id="UP000199577"/>
    </source>
</evidence>
<dbReference type="AlphaFoldDB" id="A0A1I1DTX3"/>
<sequence>MPKDYQLYTLVVKNLEYLGYEVTLVLTPFDRFRYANFWEPIHHFIRKVCFNDREVKAHLMRRFNKDRQLTAIQAHAPYDYGLVFRCDFFDPDVLQQARKSVETLVAYHYDGLGVSPGVFERIPFFDRFFVFDPSDARQYDLGYATNFYFDYPEPAAAPSPDGKSTIYYLASFHESRNEQVVAFHRYAKEVFDLVTFEMVVSRKDRKKIPRYIKENMIIHRDQIPFEQHLERIKHSSVILDFSISAHRGYSFRVFEALKYKKKLITTNPHIIRAEFYHPHNIYLLDQGTAGIPEFLRKPYVDLPQELVAKYSFSQWVNRMFAI</sequence>
<reference evidence="1 2" key="1">
    <citation type="submission" date="2016-10" db="EMBL/GenBank/DDBJ databases">
        <authorList>
            <person name="de Groot N.N."/>
        </authorList>
    </citation>
    <scope>NUCLEOTIDE SEQUENCE [LARGE SCALE GENOMIC DNA]</scope>
    <source>
        <strain evidence="1 2">DSM 22900</strain>
    </source>
</reference>
<keyword evidence="2" id="KW-1185">Reference proteome</keyword>
<evidence type="ECO:0000313" key="1">
    <source>
        <dbReference type="EMBL" id="SFB78314.1"/>
    </source>
</evidence>
<dbReference type="STRING" id="623281.SAMN05421747_10184"/>
<name>A0A1I1DTX3_9SPHI</name>
<proteinExistence type="predicted"/>
<dbReference type="Proteomes" id="UP000199577">
    <property type="component" value="Unassembled WGS sequence"/>
</dbReference>
<protein>
    <recommendedName>
        <fullName evidence="3">Glycosyltransferase family 9 (Heptosyltransferase)</fullName>
    </recommendedName>
</protein>
<organism evidence="1 2">
    <name type="scientific">Parapedobacter composti</name>
    <dbReference type="NCBI Taxonomy" id="623281"/>
    <lineage>
        <taxon>Bacteria</taxon>
        <taxon>Pseudomonadati</taxon>
        <taxon>Bacteroidota</taxon>
        <taxon>Sphingobacteriia</taxon>
        <taxon>Sphingobacteriales</taxon>
        <taxon>Sphingobacteriaceae</taxon>
        <taxon>Parapedobacter</taxon>
    </lineage>
</organism>
<dbReference type="EMBL" id="FOLL01000001">
    <property type="protein sequence ID" value="SFB78314.1"/>
    <property type="molecule type" value="Genomic_DNA"/>
</dbReference>
<accession>A0A1I1DTX3</accession>
<gene>
    <name evidence="1" type="ORF">SAMN05421747_10184</name>
</gene>